<evidence type="ECO:0000256" key="4">
    <source>
        <dbReference type="RuleBase" id="RU003695"/>
    </source>
</evidence>
<name>A0A8C6QWV3_NANGA</name>
<dbReference type="GeneID" id="103741196"/>
<dbReference type="RefSeq" id="XP_008840147.1">
    <property type="nucleotide sequence ID" value="XM_008841925.1"/>
</dbReference>
<dbReference type="InterPro" id="IPR002345">
    <property type="entry name" value="Lipocalin"/>
</dbReference>
<sequence length="182" mass="20537">MKLELALAIALVLAVGSWTQEFFPKEAHALNWGKFSGFWYIIAIATDIQGFLPTKDKRKLGASVVKVHRMGQLRVVIAFSRSQRCQSWEVTLRKNKKKPVFRNTLKGVKAFHVLSTDYSYGLIYLRLGHAGISHKSLLLLNRQNVSSFLSLREFLDTSEILQLSKQAVILPKDASCAHTILP</sequence>
<dbReference type="OMA" id="SWTQEFF"/>
<gene>
    <name evidence="7" type="primary">Lcn10</name>
</gene>
<keyword evidence="5" id="KW-0732">Signal</keyword>
<accession>A0A8C6QWV3</accession>
<evidence type="ECO:0000256" key="3">
    <source>
        <dbReference type="ARBA" id="ARBA00022525"/>
    </source>
</evidence>
<evidence type="ECO:0000313" key="7">
    <source>
        <dbReference type="Ensembl" id="ENSNGAP00000010057.1"/>
    </source>
</evidence>
<dbReference type="PROSITE" id="PS00213">
    <property type="entry name" value="LIPOCALIN"/>
    <property type="match status" value="1"/>
</dbReference>
<dbReference type="InterPro" id="IPR012674">
    <property type="entry name" value="Calycin"/>
</dbReference>
<dbReference type="InterPro" id="IPR022272">
    <property type="entry name" value="Lipocalin_CS"/>
</dbReference>
<proteinExistence type="inferred from homology"/>
<dbReference type="KEGG" id="ngi:103741196"/>
<protein>
    <submittedName>
        <fullName evidence="7">Lipocalin 10</fullName>
    </submittedName>
</protein>
<dbReference type="Proteomes" id="UP000694381">
    <property type="component" value="Unassembled WGS sequence"/>
</dbReference>
<reference evidence="7" key="1">
    <citation type="submission" date="2025-08" db="UniProtKB">
        <authorList>
            <consortium name="Ensembl"/>
        </authorList>
    </citation>
    <scope>IDENTIFICATION</scope>
</reference>
<dbReference type="GO" id="GO:0006954">
    <property type="term" value="P:inflammatory response"/>
    <property type="evidence" value="ECO:0007669"/>
    <property type="project" value="Ensembl"/>
</dbReference>
<reference evidence="7" key="2">
    <citation type="submission" date="2025-09" db="UniProtKB">
        <authorList>
            <consortium name="Ensembl"/>
        </authorList>
    </citation>
    <scope>IDENTIFICATION</scope>
</reference>
<keyword evidence="8" id="KW-1185">Reference proteome</keyword>
<dbReference type="GO" id="GO:0010165">
    <property type="term" value="P:response to X-ray"/>
    <property type="evidence" value="ECO:0007669"/>
    <property type="project" value="Ensembl"/>
</dbReference>
<dbReference type="AlphaFoldDB" id="A0A8C6QWV3"/>
<dbReference type="GO" id="GO:0036094">
    <property type="term" value="F:small molecule binding"/>
    <property type="evidence" value="ECO:0007669"/>
    <property type="project" value="InterPro"/>
</dbReference>
<evidence type="ECO:0000256" key="2">
    <source>
        <dbReference type="ARBA" id="ARBA00006889"/>
    </source>
</evidence>
<dbReference type="PANTHER" id="PTHR11430:SF79">
    <property type="entry name" value="EPIDIDYMAL-SPECIFIC LIPOCALIN-10"/>
    <property type="match status" value="1"/>
</dbReference>
<dbReference type="Ensembl" id="ENSNGAT00000015579.1">
    <property type="protein sequence ID" value="ENSNGAP00000010057.1"/>
    <property type="gene ID" value="ENSNGAG00000012577.1"/>
</dbReference>
<evidence type="ECO:0000259" key="6">
    <source>
        <dbReference type="Pfam" id="PF00061"/>
    </source>
</evidence>
<dbReference type="OrthoDB" id="9834950at2759"/>
<dbReference type="GO" id="GO:0034341">
    <property type="term" value="P:response to type II interferon"/>
    <property type="evidence" value="ECO:0007669"/>
    <property type="project" value="Ensembl"/>
</dbReference>
<evidence type="ECO:0000256" key="1">
    <source>
        <dbReference type="ARBA" id="ARBA00004613"/>
    </source>
</evidence>
<dbReference type="GO" id="GO:0005576">
    <property type="term" value="C:extracellular region"/>
    <property type="evidence" value="ECO:0007669"/>
    <property type="project" value="UniProtKB-SubCell"/>
</dbReference>
<keyword evidence="3" id="KW-0964">Secreted</keyword>
<evidence type="ECO:0000256" key="5">
    <source>
        <dbReference type="SAM" id="SignalP"/>
    </source>
</evidence>
<dbReference type="SUPFAM" id="SSF50814">
    <property type="entry name" value="Lipocalins"/>
    <property type="match status" value="1"/>
</dbReference>
<dbReference type="GeneTree" id="ENSGT01050000244868"/>
<dbReference type="CTD" id="414332"/>
<organism evidence="7 8">
    <name type="scientific">Nannospalax galili</name>
    <name type="common">Northern Israeli blind subterranean mole rat</name>
    <name type="synonym">Spalax galili</name>
    <dbReference type="NCBI Taxonomy" id="1026970"/>
    <lineage>
        <taxon>Eukaryota</taxon>
        <taxon>Metazoa</taxon>
        <taxon>Chordata</taxon>
        <taxon>Craniata</taxon>
        <taxon>Vertebrata</taxon>
        <taxon>Euteleostomi</taxon>
        <taxon>Mammalia</taxon>
        <taxon>Eutheria</taxon>
        <taxon>Euarchontoglires</taxon>
        <taxon>Glires</taxon>
        <taxon>Rodentia</taxon>
        <taxon>Myomorpha</taxon>
        <taxon>Muroidea</taxon>
        <taxon>Spalacidae</taxon>
        <taxon>Spalacinae</taxon>
        <taxon>Nannospalax</taxon>
    </lineage>
</organism>
<dbReference type="GO" id="GO:0007507">
    <property type="term" value="P:heart development"/>
    <property type="evidence" value="ECO:0007669"/>
    <property type="project" value="Ensembl"/>
</dbReference>
<dbReference type="Pfam" id="PF00061">
    <property type="entry name" value="Lipocalin"/>
    <property type="match status" value="1"/>
</dbReference>
<feature type="chain" id="PRO_5034153959" evidence="5">
    <location>
        <begin position="20"/>
        <end position="182"/>
    </location>
</feature>
<comment type="subcellular location">
    <subcellularLocation>
        <location evidence="1">Secreted</location>
    </subcellularLocation>
</comment>
<dbReference type="GO" id="GO:0042116">
    <property type="term" value="P:macrophage activation"/>
    <property type="evidence" value="ECO:0007669"/>
    <property type="project" value="Ensembl"/>
</dbReference>
<dbReference type="InterPro" id="IPR000566">
    <property type="entry name" value="Lipocln_cytosolic_FA-bd_dom"/>
</dbReference>
<dbReference type="GO" id="GO:0032496">
    <property type="term" value="P:response to lipopolysaccharide"/>
    <property type="evidence" value="ECO:0007669"/>
    <property type="project" value="Ensembl"/>
</dbReference>
<comment type="similarity">
    <text evidence="2 4">Belongs to the calycin superfamily. Lipocalin family.</text>
</comment>
<evidence type="ECO:0000313" key="8">
    <source>
        <dbReference type="Proteomes" id="UP000694381"/>
    </source>
</evidence>
<dbReference type="CDD" id="cd19425">
    <property type="entry name" value="lipocalin_10-like"/>
    <property type="match status" value="1"/>
</dbReference>
<dbReference type="PANTHER" id="PTHR11430">
    <property type="entry name" value="LIPOCALIN"/>
    <property type="match status" value="1"/>
</dbReference>
<feature type="domain" description="Lipocalin/cytosolic fatty-acid binding" evidence="6">
    <location>
        <begin position="36"/>
        <end position="144"/>
    </location>
</feature>
<feature type="signal peptide" evidence="5">
    <location>
        <begin position="1"/>
        <end position="19"/>
    </location>
</feature>
<dbReference type="Gene3D" id="2.40.128.20">
    <property type="match status" value="1"/>
</dbReference>